<dbReference type="SUPFAM" id="SSF82714">
    <property type="entry name" value="Multidrug efflux transporter AcrB TolC docking domain, DN and DC subdomains"/>
    <property type="match status" value="2"/>
</dbReference>
<name>A0ABP7FPY7_9FLAO</name>
<feature type="transmembrane region" description="Helical" evidence="9">
    <location>
        <begin position="538"/>
        <end position="555"/>
    </location>
</feature>
<comment type="similarity">
    <text evidence="2">Belongs to the resistance-nodulation-cell division (RND) (TC 2.A.6) family.</text>
</comment>
<feature type="transmembrane region" description="Helical" evidence="9">
    <location>
        <begin position="364"/>
        <end position="384"/>
    </location>
</feature>
<dbReference type="Pfam" id="PF00873">
    <property type="entry name" value="ACR_tran"/>
    <property type="match status" value="1"/>
</dbReference>
<dbReference type="Gene3D" id="1.20.1640.10">
    <property type="entry name" value="Multidrug efflux transporter AcrB transmembrane domain"/>
    <property type="match status" value="2"/>
</dbReference>
<dbReference type="PANTHER" id="PTHR32063">
    <property type="match status" value="1"/>
</dbReference>
<dbReference type="InterPro" id="IPR027463">
    <property type="entry name" value="AcrB_DN_DC_subdom"/>
</dbReference>
<evidence type="ECO:0000256" key="4">
    <source>
        <dbReference type="ARBA" id="ARBA00022475"/>
    </source>
</evidence>
<keyword evidence="3" id="KW-0813">Transport</keyword>
<keyword evidence="7 9" id="KW-1133">Transmembrane helix</keyword>
<feature type="transmembrane region" description="Helical" evidence="9">
    <location>
        <begin position="338"/>
        <end position="357"/>
    </location>
</feature>
<dbReference type="InterPro" id="IPR004764">
    <property type="entry name" value="MdtF-like"/>
</dbReference>
<dbReference type="Gene3D" id="3.30.70.1440">
    <property type="entry name" value="Multidrug efflux transporter AcrB pore domain"/>
    <property type="match status" value="1"/>
</dbReference>
<dbReference type="Gene3D" id="3.30.70.1320">
    <property type="entry name" value="Multidrug efflux transporter AcrB pore domain like"/>
    <property type="match status" value="1"/>
</dbReference>
<protein>
    <submittedName>
        <fullName evidence="10">Efflux RND transporter permease subunit</fullName>
    </submittedName>
</protein>
<dbReference type="SUPFAM" id="SSF82866">
    <property type="entry name" value="Multidrug efflux transporter AcrB transmembrane domain"/>
    <property type="match status" value="2"/>
</dbReference>
<dbReference type="Gene3D" id="3.30.70.1430">
    <property type="entry name" value="Multidrug efflux transporter AcrB pore domain"/>
    <property type="match status" value="2"/>
</dbReference>
<feature type="transmembrane region" description="Helical" evidence="9">
    <location>
        <begin position="997"/>
        <end position="1023"/>
    </location>
</feature>
<gene>
    <name evidence="10" type="ORF">GCM10022422_31780</name>
</gene>
<accession>A0ABP7FPY7</accession>
<feature type="transmembrane region" description="Helical" evidence="9">
    <location>
        <begin position="436"/>
        <end position="456"/>
    </location>
</feature>
<evidence type="ECO:0000256" key="8">
    <source>
        <dbReference type="ARBA" id="ARBA00023136"/>
    </source>
</evidence>
<evidence type="ECO:0000256" key="3">
    <source>
        <dbReference type="ARBA" id="ARBA00022448"/>
    </source>
</evidence>
<dbReference type="RefSeq" id="WP_198857407.1">
    <property type="nucleotide sequence ID" value="NZ_BAABDT010000006.1"/>
</dbReference>
<dbReference type="PRINTS" id="PR00702">
    <property type="entry name" value="ACRIFLAVINRP"/>
</dbReference>
<keyword evidence="8 9" id="KW-0472">Membrane</keyword>
<dbReference type="Proteomes" id="UP001501367">
    <property type="component" value="Unassembled WGS sequence"/>
</dbReference>
<dbReference type="EMBL" id="BAABDT010000006">
    <property type="protein sequence ID" value="GAA3745270.1"/>
    <property type="molecule type" value="Genomic_DNA"/>
</dbReference>
<feature type="transmembrane region" description="Helical" evidence="9">
    <location>
        <begin position="9"/>
        <end position="28"/>
    </location>
</feature>
<evidence type="ECO:0000313" key="10">
    <source>
        <dbReference type="EMBL" id="GAA3745270.1"/>
    </source>
</evidence>
<keyword evidence="5" id="KW-0997">Cell inner membrane</keyword>
<dbReference type="SUPFAM" id="SSF82693">
    <property type="entry name" value="Multidrug efflux transporter AcrB pore domain, PN1, PN2, PC1 and PC2 subdomains"/>
    <property type="match status" value="4"/>
</dbReference>
<comment type="caution">
    <text evidence="10">The sequence shown here is derived from an EMBL/GenBank/DDBJ whole genome shotgun (WGS) entry which is preliminary data.</text>
</comment>
<dbReference type="NCBIfam" id="TIGR00915">
    <property type="entry name" value="2A0602"/>
    <property type="match status" value="1"/>
</dbReference>
<keyword evidence="11" id="KW-1185">Reference proteome</keyword>
<proteinExistence type="inferred from homology"/>
<dbReference type="Gene3D" id="3.30.2090.10">
    <property type="entry name" value="Multidrug efflux transporter AcrB TolC docking domain, DN and DC subdomains"/>
    <property type="match status" value="2"/>
</dbReference>
<evidence type="ECO:0000256" key="9">
    <source>
        <dbReference type="SAM" id="Phobius"/>
    </source>
</evidence>
<evidence type="ECO:0000313" key="11">
    <source>
        <dbReference type="Proteomes" id="UP001501367"/>
    </source>
</evidence>
<dbReference type="PANTHER" id="PTHR32063:SF9">
    <property type="entry name" value="SIMILAR TO MULTIDRUG RESISTANCE PROTEIN MEXB"/>
    <property type="match status" value="1"/>
</dbReference>
<organism evidence="10 11">
    <name type="scientific">Flavobacterium ginsengisoli</name>
    <dbReference type="NCBI Taxonomy" id="871694"/>
    <lineage>
        <taxon>Bacteria</taxon>
        <taxon>Pseudomonadati</taxon>
        <taxon>Bacteroidota</taxon>
        <taxon>Flavobacteriia</taxon>
        <taxon>Flavobacteriales</taxon>
        <taxon>Flavobacteriaceae</taxon>
        <taxon>Flavobacterium</taxon>
    </lineage>
</organism>
<keyword evidence="4" id="KW-1003">Cell membrane</keyword>
<feature type="transmembrane region" description="Helical" evidence="9">
    <location>
        <begin position="862"/>
        <end position="883"/>
    </location>
</feature>
<evidence type="ECO:0000256" key="1">
    <source>
        <dbReference type="ARBA" id="ARBA00004429"/>
    </source>
</evidence>
<sequence length="1056" mass="114669">MFKKFIQRPVLSTVISVIIVILGVLGLIELPISQYPDIAPPTVNVAASYTGANADVVLKSIVIPLEEQINGVENMTYMTSTATNDGNASIKVFFKVGTNPDLAAVNVQNRVSRATSLLPVEVTQAGVTVTKSQSSNLLIFSLYSDDKAYDQTFLQNYAKINLVPQIQRVVGVGDVTVFGAKDYSMRIWLKPDIMQQYKLIPSDISAALAEQNIEAAPGKFGENGNQAFQYVIKYKGRLTSAQEFGDIVIKSVGNGQMLRLKDVAKVELGSLSYSSTIKTNGVESAAMAISQTPGSNARDVIINSKKLIEEAAKSFPKGMKYTIMVDVNENLDASIEKVIHTLVEAFILVFIVVFIFLQDFRSTLIPAIAVPVAIVGTFFFLNLFGFTINLLTLFAMVLAIGIVVDDAIVVVEAVHAKLDHGYKSAKKATIHAMDEISGAIISITLVMAAVFIPVTFINGSTGVFYKQFGITLAVAIILSAVNALTLSPALCALLLKPHADDHKHKSYLQRFYTSFNVAFDNVTARYKRSVSFLSAKKWIALASIVIAGAALVYMMKTTPSAFVPSEDQGTVFANISLPPSASMERSDIIAKRVDSIAKTIPGVKNTLRIVGQNFTAGAGSAYSMVIVKLYPWDQRDLSVDDVIGQLFAKTSGIREASIFFISPPTIQGFGQSGGFEFQLQDKGGHTTSEFYKVNNEFLAKLSERPEIQYATTPFNPGFPQYMMDINLAKAKDAGVSVNTILSTMQGYYGGLYASNFNKFGKQYRVMVQAAPEFRANTEGLNKIFVRNSAGNMAPITEFVKMTRVFGPESISRFNLFTSISITGAPKPGYSSGDAIKAIQEVAAENLPAGYGYEFSGLTREELASGSETIFIFLLCLVFVYFLLSAQYESYILPFAVLLSIPFGLAGAYLFSIIFKLNSNIYLQISLIMLIGLLAKNGILIVEFALDRRRKGLPIVQAAIEGAVARLRPILMTSFAFILGLVPLMFAKGAGAVGNKSIGTGAVGGMLIGTILGVFVIPVLFIIFQNLQERISGPAKDGYDDDDDDEDEIHLIEAHKE</sequence>
<feature type="transmembrane region" description="Helical" evidence="9">
    <location>
        <begin position="390"/>
        <end position="415"/>
    </location>
</feature>
<comment type="subcellular location">
    <subcellularLocation>
        <location evidence="1">Cell inner membrane</location>
        <topology evidence="1">Multi-pass membrane protein</topology>
    </subcellularLocation>
</comment>
<feature type="transmembrane region" description="Helical" evidence="9">
    <location>
        <begin position="890"/>
        <end position="914"/>
    </location>
</feature>
<evidence type="ECO:0000256" key="7">
    <source>
        <dbReference type="ARBA" id="ARBA00022989"/>
    </source>
</evidence>
<keyword evidence="6 9" id="KW-0812">Transmembrane</keyword>
<evidence type="ECO:0000256" key="2">
    <source>
        <dbReference type="ARBA" id="ARBA00010942"/>
    </source>
</evidence>
<feature type="transmembrane region" description="Helical" evidence="9">
    <location>
        <begin position="468"/>
        <end position="495"/>
    </location>
</feature>
<reference evidence="11" key="1">
    <citation type="journal article" date="2019" name="Int. J. Syst. Evol. Microbiol.">
        <title>The Global Catalogue of Microorganisms (GCM) 10K type strain sequencing project: providing services to taxonomists for standard genome sequencing and annotation.</title>
        <authorList>
            <consortium name="The Broad Institute Genomics Platform"/>
            <consortium name="The Broad Institute Genome Sequencing Center for Infectious Disease"/>
            <person name="Wu L."/>
            <person name="Ma J."/>
        </authorList>
    </citation>
    <scope>NUCLEOTIDE SEQUENCE [LARGE SCALE GENOMIC DNA]</scope>
    <source>
        <strain evidence="11">JCM 17336</strain>
    </source>
</reference>
<dbReference type="InterPro" id="IPR001036">
    <property type="entry name" value="Acrflvin-R"/>
</dbReference>
<feature type="transmembrane region" description="Helical" evidence="9">
    <location>
        <begin position="966"/>
        <end position="985"/>
    </location>
</feature>
<evidence type="ECO:0000256" key="6">
    <source>
        <dbReference type="ARBA" id="ARBA00022692"/>
    </source>
</evidence>
<feature type="transmembrane region" description="Helical" evidence="9">
    <location>
        <begin position="920"/>
        <end position="945"/>
    </location>
</feature>
<evidence type="ECO:0000256" key="5">
    <source>
        <dbReference type="ARBA" id="ARBA00022519"/>
    </source>
</evidence>